<keyword evidence="2" id="KW-0472">Membrane</keyword>
<dbReference type="CDD" id="cd12797">
    <property type="entry name" value="M23_peptidase"/>
    <property type="match status" value="1"/>
</dbReference>
<dbReference type="SUPFAM" id="SSF51261">
    <property type="entry name" value="Duplicated hybrid motif"/>
    <property type="match status" value="1"/>
</dbReference>
<dbReference type="PANTHER" id="PTHR21666:SF289">
    <property type="entry name" value="L-ALA--D-GLU ENDOPEPTIDASE"/>
    <property type="match status" value="1"/>
</dbReference>
<feature type="domain" description="M23ase beta-sheet core" evidence="3">
    <location>
        <begin position="269"/>
        <end position="363"/>
    </location>
</feature>
<dbReference type="PANTHER" id="PTHR21666">
    <property type="entry name" value="PEPTIDASE-RELATED"/>
    <property type="match status" value="1"/>
</dbReference>
<protein>
    <submittedName>
        <fullName evidence="4">M23 family metallopeptidase</fullName>
    </submittedName>
</protein>
<evidence type="ECO:0000259" key="3">
    <source>
        <dbReference type="Pfam" id="PF01551"/>
    </source>
</evidence>
<accession>A0A8T4I9H4</accession>
<reference evidence="4" key="1">
    <citation type="submission" date="2021-04" db="EMBL/GenBank/DDBJ databases">
        <title>Ouciella asimina sp. nov., isolated from the surface seawater in the hydrothermal field of Okinawa Trough.</title>
        <authorList>
            <person name="Shuang W."/>
        </authorList>
    </citation>
    <scope>NUCLEOTIDE SEQUENCE</scope>
    <source>
        <strain evidence="4">LXI357</strain>
    </source>
</reference>
<keyword evidence="2" id="KW-1133">Transmembrane helix</keyword>
<sequence>MGINAVRHTNANLIARFQKIFTTRDFIFHDGRELRRFSLSGRKQALMGAVAAVTVCFSAYGVTSATAGAIAASGVMGDQSPEARLARMQTKVASIQADMATIREAAATRAARVEQRQAMIAAVLSGKGHPSQLAAVASADETEKGTPIAAKTVAPFDKLEGRQIAFAVQARKAAEARYDATAAHLRQLGLKPERFAAAMGGPYEPVSATEEAAQHTADAQFRSLFNAWKKLDTLEKGVISIPSLKPVEHVTFSSTFGVRTDPFRGTSAMHAGVDIPGPKGTPVYATADGIIDRAGRAGGYGNMVEIDHGRGIETRYGHLSKILVKDNQRVHRGDLIALMGSTGRSTGSHLHYEVRIDGHAVNPMPYLKTTSDLVAIQDRAQANQQLASVGGPAS</sequence>
<dbReference type="InterPro" id="IPR016047">
    <property type="entry name" value="M23ase_b-sheet_dom"/>
</dbReference>
<dbReference type="FunFam" id="2.70.70.10:FF:000006">
    <property type="entry name" value="M23 family peptidase"/>
    <property type="match status" value="1"/>
</dbReference>
<dbReference type="EMBL" id="JAGRQC010000001">
    <property type="protein sequence ID" value="MBR0551160.1"/>
    <property type="molecule type" value="Genomic_DNA"/>
</dbReference>
<dbReference type="Gene3D" id="2.70.70.10">
    <property type="entry name" value="Glucose Permease (Domain IIA)"/>
    <property type="match status" value="1"/>
</dbReference>
<feature type="transmembrane region" description="Helical" evidence="2">
    <location>
        <begin position="45"/>
        <end position="63"/>
    </location>
</feature>
<gene>
    <name evidence="4" type="ORF">J7S20_01420</name>
</gene>
<keyword evidence="1" id="KW-0732">Signal</keyword>
<name>A0A8T4I9H4_9SPHN</name>
<proteinExistence type="predicted"/>
<keyword evidence="5" id="KW-1185">Reference proteome</keyword>
<evidence type="ECO:0000313" key="4">
    <source>
        <dbReference type="EMBL" id="MBR0551160.1"/>
    </source>
</evidence>
<dbReference type="GO" id="GO:0004222">
    <property type="term" value="F:metalloendopeptidase activity"/>
    <property type="evidence" value="ECO:0007669"/>
    <property type="project" value="TreeGrafter"/>
</dbReference>
<dbReference type="Pfam" id="PF01551">
    <property type="entry name" value="Peptidase_M23"/>
    <property type="match status" value="1"/>
</dbReference>
<dbReference type="AlphaFoldDB" id="A0A8T4I9H4"/>
<comment type="caution">
    <text evidence="4">The sequence shown here is derived from an EMBL/GenBank/DDBJ whole genome shotgun (WGS) entry which is preliminary data.</text>
</comment>
<organism evidence="4 5">
    <name type="scientific">Stakelama marina</name>
    <dbReference type="NCBI Taxonomy" id="2826939"/>
    <lineage>
        <taxon>Bacteria</taxon>
        <taxon>Pseudomonadati</taxon>
        <taxon>Pseudomonadota</taxon>
        <taxon>Alphaproteobacteria</taxon>
        <taxon>Sphingomonadales</taxon>
        <taxon>Sphingomonadaceae</taxon>
        <taxon>Stakelama</taxon>
    </lineage>
</organism>
<evidence type="ECO:0000256" key="2">
    <source>
        <dbReference type="SAM" id="Phobius"/>
    </source>
</evidence>
<dbReference type="Proteomes" id="UP000676996">
    <property type="component" value="Unassembled WGS sequence"/>
</dbReference>
<keyword evidence="2" id="KW-0812">Transmembrane</keyword>
<dbReference type="InterPro" id="IPR011055">
    <property type="entry name" value="Dup_hybrid_motif"/>
</dbReference>
<evidence type="ECO:0000313" key="5">
    <source>
        <dbReference type="Proteomes" id="UP000676996"/>
    </source>
</evidence>
<dbReference type="InterPro" id="IPR050570">
    <property type="entry name" value="Cell_wall_metabolism_enzyme"/>
</dbReference>
<evidence type="ECO:0000256" key="1">
    <source>
        <dbReference type="ARBA" id="ARBA00022729"/>
    </source>
</evidence>